<accession>A0AAD9LF43</accession>
<reference evidence="1" key="2">
    <citation type="submission" date="2021-05" db="EMBL/GenBank/DDBJ databases">
        <authorList>
            <person name="Pain A."/>
        </authorList>
    </citation>
    <scope>NUCLEOTIDE SEQUENCE</scope>
    <source>
        <strain evidence="1">1802A</strain>
    </source>
</reference>
<keyword evidence="2" id="KW-1185">Reference proteome</keyword>
<evidence type="ECO:0000313" key="1">
    <source>
        <dbReference type="EMBL" id="KAK1934011.1"/>
    </source>
</evidence>
<name>A0AAD9LF43_BABDI</name>
<organism evidence="1 2">
    <name type="scientific">Babesia divergens</name>
    <dbReference type="NCBI Taxonomy" id="32595"/>
    <lineage>
        <taxon>Eukaryota</taxon>
        <taxon>Sar</taxon>
        <taxon>Alveolata</taxon>
        <taxon>Apicomplexa</taxon>
        <taxon>Aconoidasida</taxon>
        <taxon>Piroplasmida</taxon>
        <taxon>Babesiidae</taxon>
        <taxon>Babesia</taxon>
    </lineage>
</organism>
<evidence type="ECO:0000313" key="2">
    <source>
        <dbReference type="Proteomes" id="UP001195914"/>
    </source>
</evidence>
<dbReference type="Proteomes" id="UP001195914">
    <property type="component" value="Unassembled WGS sequence"/>
</dbReference>
<dbReference type="EMBL" id="JAHBMH010000067">
    <property type="protein sequence ID" value="KAK1934011.1"/>
    <property type="molecule type" value="Genomic_DNA"/>
</dbReference>
<protein>
    <recommendedName>
        <fullName evidence="3">RRM domain-containing protein</fullName>
    </recommendedName>
</protein>
<comment type="caution">
    <text evidence="1">The sequence shown here is derived from an EMBL/GenBank/DDBJ whole genome shotgun (WGS) entry which is preliminary data.</text>
</comment>
<evidence type="ECO:0008006" key="3">
    <source>
        <dbReference type="Google" id="ProtNLM"/>
    </source>
</evidence>
<dbReference type="AlphaFoldDB" id="A0AAD9LF43"/>
<proteinExistence type="predicted"/>
<gene>
    <name evidence="1" type="ORF">X943_000714</name>
</gene>
<sequence length="725" mass="81543">MWIASRLQETGCYIVQLHQCLSLAHSRYSHLAAIPRRSQGAKNRQAVAIDAKDLVAPKYTARSISGTSIKRVSCIRDVSSWPGTELYGSLHTAVNGLPAPKFLVKRHFAKAANESSGGNLAERVVEGPVDASHGDLELASIVSSGARAGTGEGCPEDSVGIGPDATQNSSTDVIQKNGVHTADGSTDEHLALKDGPVEHFVASVHATALDAAFEQDPGENIDWNNKQLCKISHRNLLLYAYNQLDMLTVVKITNQVLAAYQTLPRRKKASQRRQYVQKFLRCIRKHQPQEDHVQLAKWMLRCIDLLTCHDLYSMLRVRHILNYDNSFETFRASFGIENFETFSNVRDTKEHQDKILEEKALKSRTAQRNLLMRHLKINRFRFMKDHNVTKAVYEANIEWSDARVDAAELDPERFAFIYNLPFIEHNELSEALHEVLTRFSKVKKIDIFYDRVPPLTSMVKRASLPRNTVPPPRNKYSPLYALVEFETKEDREYICDEHIRIFGLLCCGRVVYPELAERKYSILTALYPPFKRMTEALQFIANALTEQPADEGLCTAPEHAGGLADASVKSVSLSQCKIMPSSKRRKGAAAPTMVTADAHHSVRQAESHATQHTVSDNHVDSSMLDKLRNKGAATASMDPQWVVLRFHDFKHAYFARIKLMQKLADEPRSVVSFDTKRSIFHNGKYVDLPLFQYSTRTENDPAVARIAQSSVDECGGYRSLANEVA</sequence>
<reference evidence="1" key="1">
    <citation type="journal article" date="2014" name="Nucleic Acids Res.">
        <title>The evolutionary dynamics of variant antigen genes in Babesia reveal a history of genomic innovation underlying host-parasite interaction.</title>
        <authorList>
            <person name="Jackson A.P."/>
            <person name="Otto T.D."/>
            <person name="Darby A."/>
            <person name="Ramaprasad A."/>
            <person name="Xia D."/>
            <person name="Echaide I.E."/>
            <person name="Farber M."/>
            <person name="Gahlot S."/>
            <person name="Gamble J."/>
            <person name="Gupta D."/>
            <person name="Gupta Y."/>
            <person name="Jackson L."/>
            <person name="Malandrin L."/>
            <person name="Malas T.B."/>
            <person name="Moussa E."/>
            <person name="Nair M."/>
            <person name="Reid A.J."/>
            <person name="Sanders M."/>
            <person name="Sharma J."/>
            <person name="Tracey A."/>
            <person name="Quail M.A."/>
            <person name="Weir W."/>
            <person name="Wastling J.M."/>
            <person name="Hall N."/>
            <person name="Willadsen P."/>
            <person name="Lingelbach K."/>
            <person name="Shiels B."/>
            <person name="Tait A."/>
            <person name="Berriman M."/>
            <person name="Allred D.R."/>
            <person name="Pain A."/>
        </authorList>
    </citation>
    <scope>NUCLEOTIDE SEQUENCE</scope>
    <source>
        <strain evidence="1">1802A</strain>
    </source>
</reference>
<dbReference type="CDD" id="cd00590">
    <property type="entry name" value="RRM_SF"/>
    <property type="match status" value="1"/>
</dbReference>